<dbReference type="AlphaFoldDB" id="U6GVZ2"/>
<feature type="transmembrane region" description="Helical" evidence="1">
    <location>
        <begin position="356"/>
        <end position="376"/>
    </location>
</feature>
<keyword evidence="3" id="KW-1185">Reference proteome</keyword>
<gene>
    <name evidence="2" type="ORF">EAH_00052470</name>
</gene>
<accession>U6GVZ2</accession>
<dbReference type="VEuPathDB" id="ToxoDB:EAH_00052470"/>
<dbReference type="EMBL" id="HG673677">
    <property type="protein sequence ID" value="CDI84426.1"/>
    <property type="molecule type" value="Genomic_DNA"/>
</dbReference>
<keyword evidence="1" id="KW-0472">Membrane</keyword>
<reference evidence="2" key="1">
    <citation type="submission" date="2013-10" db="EMBL/GenBank/DDBJ databases">
        <title>Genomic analysis of the causative agents of coccidiosis in chickens.</title>
        <authorList>
            <person name="Reid A.J."/>
            <person name="Blake D."/>
            <person name="Billington K."/>
            <person name="Browne H."/>
            <person name="Dunn M."/>
            <person name="Hung S."/>
            <person name="Kawahara F."/>
            <person name="Miranda-Saavedra D."/>
            <person name="Mourier T."/>
            <person name="Nagra H."/>
            <person name="Otto T.D."/>
            <person name="Rawlings N."/>
            <person name="Sanchez A."/>
            <person name="Sanders M."/>
            <person name="Subramaniam C."/>
            <person name="Tay Y."/>
            <person name="Dear P."/>
            <person name="Doerig C."/>
            <person name="Gruber A."/>
            <person name="Parkinson J."/>
            <person name="Shirley M."/>
            <person name="Wan K.L."/>
            <person name="Berriman M."/>
            <person name="Tomley F."/>
            <person name="Pain A."/>
        </authorList>
    </citation>
    <scope>NUCLEOTIDE SEQUENCE</scope>
    <source>
        <strain evidence="2">Houghton</strain>
    </source>
</reference>
<dbReference type="OrthoDB" id="347609at2759"/>
<evidence type="ECO:0000256" key="1">
    <source>
        <dbReference type="SAM" id="Phobius"/>
    </source>
</evidence>
<dbReference type="RefSeq" id="XP_013246602.1">
    <property type="nucleotide sequence ID" value="XM_013391148.1"/>
</dbReference>
<reference evidence="2" key="2">
    <citation type="submission" date="2013-10" db="EMBL/GenBank/DDBJ databases">
        <authorList>
            <person name="Aslett M."/>
        </authorList>
    </citation>
    <scope>NUCLEOTIDE SEQUENCE</scope>
    <source>
        <strain evidence="2">Houghton</strain>
    </source>
</reference>
<evidence type="ECO:0000313" key="3">
    <source>
        <dbReference type="Proteomes" id="UP000018050"/>
    </source>
</evidence>
<proteinExistence type="predicted"/>
<dbReference type="OMA" id="WREDDWH"/>
<feature type="transmembrane region" description="Helical" evidence="1">
    <location>
        <begin position="64"/>
        <end position="85"/>
    </location>
</feature>
<sequence length="470" mass="52776">MLRFVLVGMWSSSNLQLLEAQKLLLPLTTKRELEGNLSAVQETWSRLAYPAQQRPPARPRLQSLSLILFLVIAISTVSILAWLSICKALRNREQGLGLSRRRLSQGGEGIDEDALSVIEVCLELESELGIMEQRASSSSENDSSERILELASALSEAAAWKEAEGQPRVSVFLEQQSGVESKGGEVVHRNTGASSPYVELDLPTGLSPALDPDSWMDAIPSIDLQPHEQETAYLFLATADESRTEQASAPFPSQRERARGRRDLQPCGILKHPYVRLPKLEEGVVPRTIDLAALFHEGGRHLSPHTYLVTMRTLFLQETLGQKDADLLMHAVERLVTTSWHHTQRQRKRRFPVQRVGVLGTYFMVLDSLVCAFELLGSYMRLPLWWGKFIAMYDTAELAPGIDVRGGEVADFHRMLQRRLIAALDTLKQGRRISPQELVVLKMQLFCSPFGQHQLKGPKWEPWRQDGACS</sequence>
<name>U6GVZ2_EIMAC</name>
<evidence type="ECO:0000313" key="2">
    <source>
        <dbReference type="EMBL" id="CDI84426.1"/>
    </source>
</evidence>
<organism evidence="2 3">
    <name type="scientific">Eimeria acervulina</name>
    <name type="common">Coccidian parasite</name>
    <dbReference type="NCBI Taxonomy" id="5801"/>
    <lineage>
        <taxon>Eukaryota</taxon>
        <taxon>Sar</taxon>
        <taxon>Alveolata</taxon>
        <taxon>Apicomplexa</taxon>
        <taxon>Conoidasida</taxon>
        <taxon>Coccidia</taxon>
        <taxon>Eucoccidiorida</taxon>
        <taxon>Eimeriorina</taxon>
        <taxon>Eimeriidae</taxon>
        <taxon>Eimeria</taxon>
    </lineage>
</organism>
<dbReference type="Proteomes" id="UP000018050">
    <property type="component" value="Unassembled WGS sequence"/>
</dbReference>
<dbReference type="GeneID" id="25273317"/>
<keyword evidence="1" id="KW-0812">Transmembrane</keyword>
<protein>
    <submittedName>
        <fullName evidence="2">Uncharacterized protein</fullName>
    </submittedName>
</protein>
<keyword evidence="1" id="KW-1133">Transmembrane helix</keyword>